<keyword evidence="2 5" id="KW-0812">Transmembrane</keyword>
<dbReference type="PANTHER" id="PTHR43847:SF1">
    <property type="entry name" value="BLL3993 PROTEIN"/>
    <property type="match status" value="1"/>
</dbReference>
<dbReference type="InterPro" id="IPR052527">
    <property type="entry name" value="Metal_cation-efflux_comp"/>
</dbReference>
<dbReference type="Gene3D" id="1.20.120.1630">
    <property type="match status" value="1"/>
</dbReference>
<dbReference type="OrthoDB" id="5293276at2"/>
<reference evidence="7 9" key="2">
    <citation type="submission" date="2016-11" db="EMBL/GenBank/DDBJ databases">
        <title>Mixed transmission modes and dynamic genome evolution in an obligate animal-bacterial symbiosis.</title>
        <authorList>
            <person name="Russell S.L."/>
            <person name="Corbett-Detig R.B."/>
            <person name="Cavanaugh C.M."/>
        </authorList>
    </citation>
    <scope>NUCLEOTIDE SEQUENCE [LARGE SCALE GENOMIC DNA]</scope>
    <source>
        <strain evidence="7">MA-KB16</strain>
    </source>
</reference>
<dbReference type="eggNOG" id="COG2020">
    <property type="taxonomic scope" value="Bacteria"/>
</dbReference>
<keyword evidence="4 5" id="KW-0472">Membrane</keyword>
<reference evidence="6 8" key="1">
    <citation type="journal article" date="2014" name="BMC Genomics">
        <title>The genome of the intracellular bacterium of the coastal bivalve, Solemya velum: a blueprint for thriving in and out of symbiosis.</title>
        <authorList>
            <person name="Dmytrenko O."/>
            <person name="Russell S.L."/>
            <person name="Loo W.T."/>
            <person name="Fontanez K.M."/>
            <person name="Liao L."/>
            <person name="Roeselers G."/>
            <person name="Sharma R."/>
            <person name="Stewart F.J."/>
            <person name="Newton I.L."/>
            <person name="Woyke T."/>
            <person name="Wu D."/>
            <person name="Lang J.M."/>
            <person name="Eisen J.A."/>
            <person name="Cavanaugh C.M."/>
        </authorList>
    </citation>
    <scope>NUCLEOTIDE SEQUENCE [LARGE SCALE GENOMIC DNA]</scope>
    <source>
        <strain evidence="6 8">WH</strain>
    </source>
</reference>
<proteinExistence type="predicted"/>
<protein>
    <recommendedName>
        <fullName evidence="10">Isoprenylcysteine carboxyl methyltransferase</fullName>
    </recommendedName>
</protein>
<dbReference type="Proteomes" id="UP000030856">
    <property type="component" value="Unassembled WGS sequence"/>
</dbReference>
<dbReference type="GO" id="GO:0016020">
    <property type="term" value="C:membrane"/>
    <property type="evidence" value="ECO:0007669"/>
    <property type="project" value="UniProtKB-SubCell"/>
</dbReference>
<comment type="subcellular location">
    <subcellularLocation>
        <location evidence="1">Membrane</location>
        <topology evidence="1">Multi-pass membrane protein</topology>
    </subcellularLocation>
</comment>
<keyword evidence="8" id="KW-1185">Reference proteome</keyword>
<evidence type="ECO:0000256" key="5">
    <source>
        <dbReference type="SAM" id="Phobius"/>
    </source>
</evidence>
<name>A0A0B0H8T9_SOVGS</name>
<evidence type="ECO:0000313" key="6">
    <source>
        <dbReference type="EMBL" id="KHF24274.1"/>
    </source>
</evidence>
<evidence type="ECO:0000256" key="1">
    <source>
        <dbReference type="ARBA" id="ARBA00004141"/>
    </source>
</evidence>
<evidence type="ECO:0000313" key="9">
    <source>
        <dbReference type="Proteomes" id="UP000190962"/>
    </source>
</evidence>
<gene>
    <name evidence="7" type="ORF">BOV88_10450</name>
    <name evidence="6" type="ORF">JV46_24520</name>
</gene>
<dbReference type="STRING" id="2340.JV46_24520"/>
<evidence type="ECO:0000256" key="2">
    <source>
        <dbReference type="ARBA" id="ARBA00022692"/>
    </source>
</evidence>
<evidence type="ECO:0008006" key="10">
    <source>
        <dbReference type="Google" id="ProtNLM"/>
    </source>
</evidence>
<feature type="transmembrane region" description="Helical" evidence="5">
    <location>
        <begin position="120"/>
        <end position="144"/>
    </location>
</feature>
<evidence type="ECO:0000313" key="7">
    <source>
        <dbReference type="EMBL" id="OOY34421.1"/>
    </source>
</evidence>
<evidence type="ECO:0000313" key="8">
    <source>
        <dbReference type="Proteomes" id="UP000030856"/>
    </source>
</evidence>
<dbReference type="RefSeq" id="WP_052132313.1">
    <property type="nucleotide sequence ID" value="NZ_JRAA01000003.1"/>
</dbReference>
<dbReference type="Pfam" id="PF04140">
    <property type="entry name" value="ICMT"/>
    <property type="match status" value="1"/>
</dbReference>
<evidence type="ECO:0000256" key="4">
    <source>
        <dbReference type="ARBA" id="ARBA00023136"/>
    </source>
</evidence>
<sequence length="235" mass="26670">MAKEQQAGIKIGTWISLVVRTVLFPVFVLLPAGTWQWWDAWVLIGLWLIFFAVLTPLLVIHDPELLAERMKVSPVQEGQKGWDKVIMVLIVIVGISLYIVPGFDVIRYEWSEPLPRWIQIIALVAHVPLFLLLGWVMLANTYLSQVVKIDHHREHTVITGGPYKIVRHPMYTVVIVLFLAFPVALGSRIGLIPASLLAVLLIIRTVLEDRTLHAELSGYPEYASVTRYKLLPGIW</sequence>
<dbReference type="Proteomes" id="UP000190962">
    <property type="component" value="Unassembled WGS sequence"/>
</dbReference>
<dbReference type="PANTHER" id="PTHR43847">
    <property type="entry name" value="BLL3993 PROTEIN"/>
    <property type="match status" value="1"/>
</dbReference>
<feature type="transmembrane region" description="Helical" evidence="5">
    <location>
        <begin position="81"/>
        <end position="100"/>
    </location>
</feature>
<feature type="transmembrane region" description="Helical" evidence="5">
    <location>
        <begin position="40"/>
        <end position="60"/>
    </location>
</feature>
<evidence type="ECO:0000256" key="3">
    <source>
        <dbReference type="ARBA" id="ARBA00022989"/>
    </source>
</evidence>
<dbReference type="AlphaFoldDB" id="A0A0B0H8T9"/>
<dbReference type="GO" id="GO:0004671">
    <property type="term" value="F:protein C-terminal S-isoprenylcysteine carboxyl O-methyltransferase activity"/>
    <property type="evidence" value="ECO:0007669"/>
    <property type="project" value="InterPro"/>
</dbReference>
<comment type="caution">
    <text evidence="6">The sequence shown here is derived from an EMBL/GenBank/DDBJ whole genome shotgun (WGS) entry which is preliminary data.</text>
</comment>
<organism evidence="6 8">
    <name type="scientific">Solemya velum gill symbiont</name>
    <dbReference type="NCBI Taxonomy" id="2340"/>
    <lineage>
        <taxon>Bacteria</taxon>
        <taxon>Pseudomonadati</taxon>
        <taxon>Pseudomonadota</taxon>
        <taxon>Gammaproteobacteria</taxon>
        <taxon>sulfur-oxidizing symbionts</taxon>
    </lineage>
</organism>
<dbReference type="EMBL" id="JRAA01000003">
    <property type="protein sequence ID" value="KHF24274.1"/>
    <property type="molecule type" value="Genomic_DNA"/>
</dbReference>
<dbReference type="InterPro" id="IPR007269">
    <property type="entry name" value="ICMT_MeTrfase"/>
</dbReference>
<accession>A0A0B0H8T9</accession>
<feature type="transmembrane region" description="Helical" evidence="5">
    <location>
        <begin position="12"/>
        <end position="34"/>
    </location>
</feature>
<keyword evidence="3 5" id="KW-1133">Transmembrane helix</keyword>
<dbReference type="EMBL" id="MPNX01000016">
    <property type="protein sequence ID" value="OOY34421.1"/>
    <property type="molecule type" value="Genomic_DNA"/>
</dbReference>